<evidence type="ECO:0000313" key="8">
    <source>
        <dbReference type="Proteomes" id="UP000002313"/>
    </source>
</evidence>
<dbReference type="GO" id="GO:0008017">
    <property type="term" value="F:microtubule binding"/>
    <property type="evidence" value="ECO:0007669"/>
    <property type="project" value="InterPro"/>
</dbReference>
<evidence type="ECO:0000256" key="1">
    <source>
        <dbReference type="ARBA" id="ARBA00022741"/>
    </source>
</evidence>
<accession>E0S9G9</accession>
<dbReference type="SMART" id="SM00129">
    <property type="entry name" value="KISc"/>
    <property type="match status" value="1"/>
</dbReference>
<evidence type="ECO:0000256" key="4">
    <source>
        <dbReference type="RuleBase" id="RU000394"/>
    </source>
</evidence>
<proteinExistence type="inferred from homology"/>
<reference evidence="7 8" key="1">
    <citation type="journal article" date="2010" name="Nat. Commun.">
        <title>The complete sequence of the smallest known nuclear genome from the microsporidian Encephalitozoon intestinalis.</title>
        <authorList>
            <person name="Corradi N."/>
            <person name="Pombert J.-F."/>
            <person name="Farinelli L."/>
            <person name="Didier E.S."/>
            <person name="Keeling P.J."/>
        </authorList>
    </citation>
    <scope>NUCLEOTIDE SEQUENCE [LARGE SCALE GENOMIC DNA]</scope>
    <source>
        <strain evidence="7 8">ATCC 50506</strain>
    </source>
</reference>
<dbReference type="PROSITE" id="PS00411">
    <property type="entry name" value="KINESIN_MOTOR_1"/>
    <property type="match status" value="1"/>
</dbReference>
<sequence length="498" mass="56083">MVTPGIRHRIDEIKEMFSEIKENINATIPNRVRKDSVLLEICTPGTCGYNGCSKSTRNRESELLERIKELELIIENISKVTDFSTYKEELQAKDIAIAMEEKNHEVKKMKEELSRIVSANECLRKDNLRIQSCLDEYKERASKLEETKKECLAYKEVISKLKSEIMDLKGSVQVICRIRPNTAGRKGSRIEISDGALKISMGGKEHSFSFDKVLGPHTTQECVYGEMEMILRSVLEGYRVCVFTYGQTGSGKTYTMEGNDNNPGLIVRTLKDIYSIIEEMRTDGWVFDITCSYVEIYNEDVVDLFSEDMRKVGIVHRGGDVNMVDCISISVSNASEAIGLFQSGARRKKIGDTNCNMKSSRSHVIFILKIKMSNKTSKEEKEGVMALIDLAGSERLSVSKAEGARLKETQNINKSLSALGDVFNSILRKDGHIPFRNSKLTHLLQSFLSGNSRAIMLVNISPDAEHFNETVCSLRFADRVSQCKLGSVKRKITNFVSE</sequence>
<dbReference type="GeneID" id="9699418"/>
<name>E0S9G9_ENCIT</name>
<dbReference type="InterPro" id="IPR019821">
    <property type="entry name" value="Kinesin_motor_CS"/>
</dbReference>
<dbReference type="SUPFAM" id="SSF52540">
    <property type="entry name" value="P-loop containing nucleoside triphosphate hydrolases"/>
    <property type="match status" value="1"/>
</dbReference>
<keyword evidence="3 4" id="KW-0505">Motor protein</keyword>
<dbReference type="InterPro" id="IPR001752">
    <property type="entry name" value="Kinesin_motor_dom"/>
</dbReference>
<dbReference type="PRINTS" id="PR00380">
    <property type="entry name" value="KINESINHEAVY"/>
</dbReference>
<evidence type="ECO:0000259" key="6">
    <source>
        <dbReference type="PROSITE" id="PS50067"/>
    </source>
</evidence>
<dbReference type="EMBL" id="CP001951">
    <property type="protein sequence ID" value="ADM12354.1"/>
    <property type="molecule type" value="Genomic_DNA"/>
</dbReference>
<feature type="binding site" evidence="3">
    <location>
        <begin position="246"/>
        <end position="253"/>
    </location>
    <ligand>
        <name>ATP</name>
        <dbReference type="ChEBI" id="CHEBI:30616"/>
    </ligand>
</feature>
<keyword evidence="5" id="KW-0175">Coiled coil</keyword>
<dbReference type="InterPro" id="IPR036961">
    <property type="entry name" value="Kinesin_motor_dom_sf"/>
</dbReference>
<dbReference type="GO" id="GO:0007018">
    <property type="term" value="P:microtubule-based movement"/>
    <property type="evidence" value="ECO:0007669"/>
    <property type="project" value="InterPro"/>
</dbReference>
<dbReference type="HOGENOM" id="CLU_001485_12_4_1"/>
<dbReference type="RefSeq" id="XP_003073714.1">
    <property type="nucleotide sequence ID" value="XM_003073668.1"/>
</dbReference>
<dbReference type="OrthoDB" id="3176171at2759"/>
<dbReference type="VEuPathDB" id="MicrosporidiaDB:Eint_100270"/>
<evidence type="ECO:0000256" key="3">
    <source>
        <dbReference type="PROSITE-ProRule" id="PRU00283"/>
    </source>
</evidence>
<protein>
    <recommendedName>
        <fullName evidence="4">Kinesin-like protein</fullName>
    </recommendedName>
</protein>
<dbReference type="GO" id="GO:0003777">
    <property type="term" value="F:microtubule motor activity"/>
    <property type="evidence" value="ECO:0007669"/>
    <property type="project" value="InterPro"/>
</dbReference>
<comment type="similarity">
    <text evidence="3 4">Belongs to the TRAFAC class myosin-kinesin ATPase superfamily. Kinesin family.</text>
</comment>
<reference evidence="7 8" key="2">
    <citation type="journal article" date="2012" name="Proc. Natl. Acad. Sci. U.S.A.">
        <title>Gain and loss of multiple functionally related, horizontally transferred genes in the reduced genomes of two microsporidian parasites.</title>
        <authorList>
            <person name="Pombert J.-F."/>
            <person name="Selman M."/>
            <person name="Burki F."/>
            <person name="Bardell F.T."/>
            <person name="Farinelli L."/>
            <person name="Solter L.F."/>
            <person name="Whitman D.W."/>
            <person name="Weiss L.M."/>
            <person name="Corradi N."/>
            <person name="Keeling P.J."/>
        </authorList>
    </citation>
    <scope>NUCLEOTIDE SEQUENCE [LARGE SCALE GENOMIC DNA]</scope>
    <source>
        <strain evidence="7 8">ATCC 50506</strain>
    </source>
</reference>
<dbReference type="Pfam" id="PF00225">
    <property type="entry name" value="Kinesin"/>
    <property type="match status" value="1"/>
</dbReference>
<keyword evidence="8" id="KW-1185">Reference proteome</keyword>
<organism evidence="7 8">
    <name type="scientific">Encephalitozoon intestinalis (strain ATCC 50506)</name>
    <name type="common">Microsporidian parasite</name>
    <name type="synonym">Septata intestinalis</name>
    <dbReference type="NCBI Taxonomy" id="876142"/>
    <lineage>
        <taxon>Eukaryota</taxon>
        <taxon>Fungi</taxon>
        <taxon>Fungi incertae sedis</taxon>
        <taxon>Microsporidia</taxon>
        <taxon>Unikaryonidae</taxon>
        <taxon>Encephalitozoon</taxon>
    </lineage>
</organism>
<feature type="coiled-coil region" evidence="5">
    <location>
        <begin position="92"/>
        <end position="164"/>
    </location>
</feature>
<evidence type="ECO:0000256" key="5">
    <source>
        <dbReference type="SAM" id="Coils"/>
    </source>
</evidence>
<dbReference type="InterPro" id="IPR027417">
    <property type="entry name" value="P-loop_NTPase"/>
</dbReference>
<dbReference type="InterPro" id="IPR027640">
    <property type="entry name" value="Kinesin-like_fam"/>
</dbReference>
<dbReference type="PANTHER" id="PTHR47972:SF28">
    <property type="entry name" value="KINESIN-LIKE PROTEIN KLP-3"/>
    <property type="match status" value="1"/>
</dbReference>
<feature type="domain" description="Kinesin motor" evidence="6">
    <location>
        <begin position="171"/>
        <end position="483"/>
    </location>
</feature>
<keyword evidence="2 3" id="KW-0067">ATP-binding</keyword>
<dbReference type="PANTHER" id="PTHR47972">
    <property type="entry name" value="KINESIN-LIKE PROTEIN KLP-3"/>
    <property type="match status" value="1"/>
</dbReference>
<dbReference type="GO" id="GO:0005524">
    <property type="term" value="F:ATP binding"/>
    <property type="evidence" value="ECO:0007669"/>
    <property type="project" value="UniProtKB-UniRule"/>
</dbReference>
<evidence type="ECO:0000256" key="2">
    <source>
        <dbReference type="ARBA" id="ARBA00022840"/>
    </source>
</evidence>
<dbReference type="Gene3D" id="3.40.850.10">
    <property type="entry name" value="Kinesin motor domain"/>
    <property type="match status" value="1"/>
</dbReference>
<evidence type="ECO:0000313" key="7">
    <source>
        <dbReference type="EMBL" id="ADM12354.1"/>
    </source>
</evidence>
<dbReference type="KEGG" id="ein:Eint_100270"/>
<dbReference type="PROSITE" id="PS50067">
    <property type="entry name" value="KINESIN_MOTOR_2"/>
    <property type="match status" value="1"/>
</dbReference>
<dbReference type="GO" id="GO:0005874">
    <property type="term" value="C:microtubule"/>
    <property type="evidence" value="ECO:0007669"/>
    <property type="project" value="UniProtKB-KW"/>
</dbReference>
<dbReference type="AlphaFoldDB" id="E0S9G9"/>
<keyword evidence="4" id="KW-0493">Microtubule</keyword>
<dbReference type="Proteomes" id="UP000002313">
    <property type="component" value="Chromosome X"/>
</dbReference>
<gene>
    <name evidence="7" type="ORF">Eint_100270</name>
</gene>
<keyword evidence="1 3" id="KW-0547">Nucleotide-binding</keyword>